<comment type="similarity">
    <text evidence="2">Belongs to the MICOS complex subunit Mic60 family.</text>
</comment>
<keyword evidence="5" id="KW-1133">Transmembrane helix</keyword>
<evidence type="ECO:0000256" key="4">
    <source>
        <dbReference type="ARBA" id="ARBA00022792"/>
    </source>
</evidence>
<dbReference type="InterPro" id="IPR019133">
    <property type="entry name" value="MIC60"/>
</dbReference>
<organism evidence="8 9">
    <name type="scientific">Prorocentrum cordatum</name>
    <dbReference type="NCBI Taxonomy" id="2364126"/>
    <lineage>
        <taxon>Eukaryota</taxon>
        <taxon>Sar</taxon>
        <taxon>Alveolata</taxon>
        <taxon>Dinophyceae</taxon>
        <taxon>Prorocentrales</taxon>
        <taxon>Prorocentraceae</taxon>
        <taxon>Prorocentrum</taxon>
    </lineage>
</organism>
<comment type="subcellular location">
    <subcellularLocation>
        <location evidence="1">Mitochondrion inner membrane</location>
    </subcellularLocation>
</comment>
<reference evidence="8" key="1">
    <citation type="submission" date="2023-10" db="EMBL/GenBank/DDBJ databases">
        <authorList>
            <person name="Chen Y."/>
            <person name="Shah S."/>
            <person name="Dougan E. K."/>
            <person name="Thang M."/>
            <person name="Chan C."/>
        </authorList>
    </citation>
    <scope>NUCLEOTIDE SEQUENCE [LARGE SCALE GENOMIC DNA]</scope>
</reference>
<evidence type="ECO:0000313" key="8">
    <source>
        <dbReference type="EMBL" id="CAK0866418.1"/>
    </source>
</evidence>
<keyword evidence="3" id="KW-0812">Transmembrane</keyword>
<proteinExistence type="inferred from homology"/>
<evidence type="ECO:0000256" key="2">
    <source>
        <dbReference type="ARBA" id="ARBA00010877"/>
    </source>
</evidence>
<evidence type="ECO:0000313" key="9">
    <source>
        <dbReference type="Proteomes" id="UP001189429"/>
    </source>
</evidence>
<name>A0ABN9V2X8_9DINO</name>
<keyword evidence="9" id="KW-1185">Reference proteome</keyword>
<sequence>ALCEEFAGRTSGHLAAQSEALAKRLDNLGAPVGSLEELLSSGESLQRRSQASSALTRALLALEALVEAGKDCREFLPAALAPAAAAGAAGVVATKEQLRRSFGERLPQMASSALAPPAGGGLLAHLCAHAAGRALASLYDFRAAADLGAERALGAEVAQWNLALLATASELVEVGDFAGALEALEQLTGVCREYARAAWGGEARRTLLLQQARGGGSKEAGEDTAIGPHVYEMAKGSVHEVSDRKLLVEYCIAYDLGIARMKACTVVVMTGL</sequence>
<keyword evidence="4" id="KW-0999">Mitochondrion inner membrane</keyword>
<gene>
    <name evidence="8" type="ORF">PCOR1329_LOCUS53607</name>
</gene>
<evidence type="ECO:0000256" key="6">
    <source>
        <dbReference type="ARBA" id="ARBA00023128"/>
    </source>
</evidence>
<protein>
    <submittedName>
        <fullName evidence="8">Uncharacterized protein</fullName>
    </submittedName>
</protein>
<keyword evidence="7" id="KW-0472">Membrane</keyword>
<evidence type="ECO:0000256" key="5">
    <source>
        <dbReference type="ARBA" id="ARBA00022989"/>
    </source>
</evidence>
<dbReference type="Pfam" id="PF09731">
    <property type="entry name" value="Mitofilin"/>
    <property type="match status" value="1"/>
</dbReference>
<feature type="non-terminal residue" evidence="8">
    <location>
        <position position="1"/>
    </location>
</feature>
<dbReference type="EMBL" id="CAUYUJ010016534">
    <property type="protein sequence ID" value="CAK0866418.1"/>
    <property type="molecule type" value="Genomic_DNA"/>
</dbReference>
<evidence type="ECO:0000256" key="7">
    <source>
        <dbReference type="ARBA" id="ARBA00023136"/>
    </source>
</evidence>
<dbReference type="Proteomes" id="UP001189429">
    <property type="component" value="Unassembled WGS sequence"/>
</dbReference>
<keyword evidence="6" id="KW-0496">Mitochondrion</keyword>
<evidence type="ECO:0000256" key="3">
    <source>
        <dbReference type="ARBA" id="ARBA00022692"/>
    </source>
</evidence>
<comment type="caution">
    <text evidence="8">The sequence shown here is derived from an EMBL/GenBank/DDBJ whole genome shotgun (WGS) entry which is preliminary data.</text>
</comment>
<accession>A0ABN9V2X8</accession>
<evidence type="ECO:0000256" key="1">
    <source>
        <dbReference type="ARBA" id="ARBA00004273"/>
    </source>
</evidence>